<dbReference type="EMBL" id="CAJVPP010008623">
    <property type="protein sequence ID" value="CAG8698357.1"/>
    <property type="molecule type" value="Genomic_DNA"/>
</dbReference>
<proteinExistence type="predicted"/>
<comment type="caution">
    <text evidence="1">The sequence shown here is derived from an EMBL/GenBank/DDBJ whole genome shotgun (WGS) entry which is preliminary data.</text>
</comment>
<dbReference type="Proteomes" id="UP000789375">
    <property type="component" value="Unassembled WGS sequence"/>
</dbReference>
<protein>
    <submittedName>
        <fullName evidence="1">15126_t:CDS:1</fullName>
    </submittedName>
</protein>
<accession>A0A9N9HNP5</accession>
<evidence type="ECO:0000313" key="1">
    <source>
        <dbReference type="EMBL" id="CAG8698357.1"/>
    </source>
</evidence>
<sequence length="55" mass="6457">AAIYCFTITTWAHQNFLIWKKHGIMKITYKSIVEFHNARRQVMSLVARDSTVSEN</sequence>
<name>A0A9N9HNP5_FUNMO</name>
<organism evidence="1 2">
    <name type="scientific">Funneliformis mosseae</name>
    <name type="common">Endomycorrhizal fungus</name>
    <name type="synonym">Glomus mosseae</name>
    <dbReference type="NCBI Taxonomy" id="27381"/>
    <lineage>
        <taxon>Eukaryota</taxon>
        <taxon>Fungi</taxon>
        <taxon>Fungi incertae sedis</taxon>
        <taxon>Mucoromycota</taxon>
        <taxon>Glomeromycotina</taxon>
        <taxon>Glomeromycetes</taxon>
        <taxon>Glomerales</taxon>
        <taxon>Glomeraceae</taxon>
        <taxon>Funneliformis</taxon>
    </lineage>
</organism>
<keyword evidence="2" id="KW-1185">Reference proteome</keyword>
<dbReference type="AlphaFoldDB" id="A0A9N9HNP5"/>
<reference evidence="1" key="1">
    <citation type="submission" date="2021-06" db="EMBL/GenBank/DDBJ databases">
        <authorList>
            <person name="Kallberg Y."/>
            <person name="Tangrot J."/>
            <person name="Rosling A."/>
        </authorList>
    </citation>
    <scope>NUCLEOTIDE SEQUENCE</scope>
    <source>
        <strain evidence="1">87-6 pot B 2015</strain>
    </source>
</reference>
<feature type="non-terminal residue" evidence="1">
    <location>
        <position position="1"/>
    </location>
</feature>
<evidence type="ECO:0000313" key="2">
    <source>
        <dbReference type="Proteomes" id="UP000789375"/>
    </source>
</evidence>
<gene>
    <name evidence="1" type="ORF">FMOSSE_LOCUS13699</name>
</gene>